<dbReference type="EMBL" id="CAVNYO010000406">
    <property type="protein sequence ID" value="CAK5276396.1"/>
    <property type="molecule type" value="Genomic_DNA"/>
</dbReference>
<dbReference type="GO" id="GO:0005634">
    <property type="term" value="C:nucleus"/>
    <property type="evidence" value="ECO:0007669"/>
    <property type="project" value="UniProtKB-SubCell"/>
</dbReference>
<evidence type="ECO:0000256" key="5">
    <source>
        <dbReference type="ARBA" id="ARBA00023242"/>
    </source>
</evidence>
<keyword evidence="3" id="KW-0863">Zinc-finger</keyword>
<keyword evidence="8" id="KW-1185">Reference proteome</keyword>
<feature type="compositionally biased region" description="Polar residues" evidence="6">
    <location>
        <begin position="12"/>
        <end position="38"/>
    </location>
</feature>
<sequence length="701" mass="79506">MASQRRGRGGTAPNSAIPSASQETQPTQSMTRNQSRSGVDNAEAAAAGYSAIQSFGQNDTTCGGPSNVAAVITQLYGCFNSRWVGYWIDADGVAWAPQEVIAQDPCPELKYFWGEHTETQCWLCSLCTTVYQHGTSTSICRKHLIKRHMTIFFDLLREHGGKSRTPFSIKALVLQIIRVIVANDLSLNLINNRKFRDLMLLLNQSLLDSQIPHRTTLHVAIIVQWETYYGSLKQALQSLLGEISFTLDLWSSKGMYPYLAVTLHWLARNGQTKANYIRHALLAFRRVRGSHSGTRIARIMIQILSAAGIVEKAGHFTMDNASSNTLFMQHLKEEIVEIVPDSTFKAADRQVRCFSHIINLCSQAVNKAMEKIDRRNAEETVTNSGTKTAAGPIRRARKTVAYVQKSGQRWDALEDVIKEGNKTQLWLEKNENAMTHVELKAVQLLPDVKTRWDSMFYMLQRLRYLKQPVIKYFTSSPKHQQFIHKLETQHWNRLELLELVLQQPHVVQTVMAWEGTPMMAEAIPAYELFISAWEAMCKDNLLAAEGLDEIIEPGLVIAEKYHGLMKDTAAYAIAMLINPTIKFLWITQNWSPLQQEEARELVFERDNALYIPHPSSPSPFLPTQALNPGILSVIFPLDSFDFSLRIRSSSLTSKPCMLETPLRFNSALIRVSLPFLLGVQILQFNRTWDILWSQLILDRWS</sequence>
<dbReference type="PANTHER" id="PTHR46481:SF10">
    <property type="entry name" value="ZINC FINGER BED DOMAIN-CONTAINING PROTEIN 39"/>
    <property type="match status" value="1"/>
</dbReference>
<keyword evidence="5" id="KW-0539">Nucleus</keyword>
<reference evidence="7" key="1">
    <citation type="submission" date="2023-11" db="EMBL/GenBank/DDBJ databases">
        <authorList>
            <person name="De Vega J J."/>
            <person name="De Vega J J."/>
        </authorList>
    </citation>
    <scope>NUCLEOTIDE SEQUENCE</scope>
</reference>
<dbReference type="Proteomes" id="UP001295794">
    <property type="component" value="Unassembled WGS sequence"/>
</dbReference>
<gene>
    <name evidence="7" type="ORF">MYCIT1_LOCUS24599</name>
</gene>
<dbReference type="InterPro" id="IPR052035">
    <property type="entry name" value="ZnF_BED_domain_contain"/>
</dbReference>
<name>A0AAD2HIA8_9AGAR</name>
<dbReference type="AlphaFoldDB" id="A0AAD2HIA8"/>
<evidence type="ECO:0000256" key="3">
    <source>
        <dbReference type="ARBA" id="ARBA00022771"/>
    </source>
</evidence>
<evidence type="ECO:0000313" key="8">
    <source>
        <dbReference type="Proteomes" id="UP001295794"/>
    </source>
</evidence>
<dbReference type="SUPFAM" id="SSF53098">
    <property type="entry name" value="Ribonuclease H-like"/>
    <property type="match status" value="1"/>
</dbReference>
<evidence type="ECO:0000256" key="2">
    <source>
        <dbReference type="ARBA" id="ARBA00022723"/>
    </source>
</evidence>
<dbReference type="InterPro" id="IPR012337">
    <property type="entry name" value="RNaseH-like_sf"/>
</dbReference>
<evidence type="ECO:0000256" key="6">
    <source>
        <dbReference type="SAM" id="MobiDB-lite"/>
    </source>
</evidence>
<evidence type="ECO:0000256" key="1">
    <source>
        <dbReference type="ARBA" id="ARBA00004123"/>
    </source>
</evidence>
<accession>A0AAD2HIA8</accession>
<comment type="subcellular location">
    <subcellularLocation>
        <location evidence="1">Nucleus</location>
    </subcellularLocation>
</comment>
<dbReference type="PANTHER" id="PTHR46481">
    <property type="entry name" value="ZINC FINGER BED DOMAIN-CONTAINING PROTEIN 4"/>
    <property type="match status" value="1"/>
</dbReference>
<comment type="caution">
    <text evidence="7">The sequence shown here is derived from an EMBL/GenBank/DDBJ whole genome shotgun (WGS) entry which is preliminary data.</text>
</comment>
<keyword evidence="4" id="KW-0862">Zinc</keyword>
<proteinExistence type="predicted"/>
<feature type="region of interest" description="Disordered" evidence="6">
    <location>
        <begin position="1"/>
        <end position="40"/>
    </location>
</feature>
<evidence type="ECO:0000256" key="4">
    <source>
        <dbReference type="ARBA" id="ARBA00022833"/>
    </source>
</evidence>
<organism evidence="7 8">
    <name type="scientific">Mycena citricolor</name>
    <dbReference type="NCBI Taxonomy" id="2018698"/>
    <lineage>
        <taxon>Eukaryota</taxon>
        <taxon>Fungi</taxon>
        <taxon>Dikarya</taxon>
        <taxon>Basidiomycota</taxon>
        <taxon>Agaricomycotina</taxon>
        <taxon>Agaricomycetes</taxon>
        <taxon>Agaricomycetidae</taxon>
        <taxon>Agaricales</taxon>
        <taxon>Marasmiineae</taxon>
        <taxon>Mycenaceae</taxon>
        <taxon>Mycena</taxon>
    </lineage>
</organism>
<evidence type="ECO:0000313" key="7">
    <source>
        <dbReference type="EMBL" id="CAK5276396.1"/>
    </source>
</evidence>
<protein>
    <submittedName>
        <fullName evidence="7">Uncharacterized protein</fullName>
    </submittedName>
</protein>
<dbReference type="GO" id="GO:0008270">
    <property type="term" value="F:zinc ion binding"/>
    <property type="evidence" value="ECO:0007669"/>
    <property type="project" value="UniProtKB-KW"/>
</dbReference>
<keyword evidence="2" id="KW-0479">Metal-binding</keyword>